<accession>A0A177WLE2</accession>
<evidence type="ECO:0000256" key="8">
    <source>
        <dbReference type="RuleBase" id="RU367142"/>
    </source>
</evidence>
<keyword evidence="4" id="KW-0809">Transit peptide</keyword>
<keyword evidence="7 8" id="KW-0472">Membrane</keyword>
<reference evidence="9 10" key="1">
    <citation type="submission" date="2006-10" db="EMBL/GenBank/DDBJ databases">
        <title>The Genome Sequence of Batrachochytrium dendrobatidis JEL423.</title>
        <authorList>
            <consortium name="The Broad Institute Genome Sequencing Platform"/>
            <person name="Birren B."/>
            <person name="Lander E."/>
            <person name="Galagan J."/>
            <person name="Cuomo C."/>
            <person name="Devon K."/>
            <person name="Jaffe D."/>
            <person name="Butler J."/>
            <person name="Alvarez P."/>
            <person name="Gnerre S."/>
            <person name="Grabherr M."/>
            <person name="Kleber M."/>
            <person name="Mauceli E."/>
            <person name="Brockman W."/>
            <person name="Young S."/>
            <person name="LaButti K."/>
            <person name="Sykes S."/>
            <person name="DeCaprio D."/>
            <person name="Crawford M."/>
            <person name="Koehrsen M."/>
            <person name="Engels R."/>
            <person name="Montgomery P."/>
            <person name="Pearson M."/>
            <person name="Howarth C."/>
            <person name="Larson L."/>
            <person name="White J."/>
            <person name="O'Leary S."/>
            <person name="Kodira C."/>
            <person name="Zeng Q."/>
            <person name="Yandava C."/>
            <person name="Alvarado L."/>
            <person name="Longcore J."/>
            <person name="James T."/>
        </authorList>
    </citation>
    <scope>NUCLEOTIDE SEQUENCE [LARGE SCALE GENOMIC DNA]</scope>
    <source>
        <strain evidence="9 10">JEL423</strain>
    </source>
</reference>
<dbReference type="PANTHER" id="PTHR13032">
    <property type="entry name" value="MITOCHONDRIAL IMPORT INNER MEMBRANE TRANSLOCASE SUBUNIT TIM21"/>
    <property type="match status" value="1"/>
</dbReference>
<gene>
    <name evidence="9" type="ORF">BDEG_24611</name>
</gene>
<evidence type="ECO:0000313" key="9">
    <source>
        <dbReference type="EMBL" id="OAJ40929.1"/>
    </source>
</evidence>
<proteinExistence type="inferred from homology"/>
<dbReference type="AlphaFoldDB" id="A0A177WLE2"/>
<evidence type="ECO:0000256" key="1">
    <source>
        <dbReference type="ARBA" id="ARBA00004304"/>
    </source>
</evidence>
<name>A0A177WLE2_BATDL</name>
<keyword evidence="8" id="KW-0813">Transport</keyword>
<sequence length="279" mass="30534">MAPITPIAAVYRVCNRHVAPLSSPTIFIQTVLRQTIFGRPITIGRIKPTNASSISELQSGNQSRSNVDGSSWSQLTTKQKVVQSGQNIGYGGVIVFGVGILGYAIWTTVSDLSKTSQAWKIYDASVEHVLDSVQVQQALGIPITPQPGPGPASSRGSKTLRYGESVSSETHERLLNLKYYVYGLRQSGVVDVQAVWDPQHKYQTEQNEALSFANGFGLNLFGLSSPWSLQVIVVNASGRRIVVMDRRLHSNGGSSTNRGWMFSLFPRRIIAQSQTQRSI</sequence>
<keyword evidence="8" id="KW-0999">Mitochondrion inner membrane</keyword>
<organism evidence="9 10">
    <name type="scientific">Batrachochytrium dendrobatidis (strain JEL423)</name>
    <dbReference type="NCBI Taxonomy" id="403673"/>
    <lineage>
        <taxon>Eukaryota</taxon>
        <taxon>Fungi</taxon>
        <taxon>Fungi incertae sedis</taxon>
        <taxon>Chytridiomycota</taxon>
        <taxon>Chytridiomycota incertae sedis</taxon>
        <taxon>Chytridiomycetes</taxon>
        <taxon>Rhizophydiales</taxon>
        <taxon>Rhizophydiales incertae sedis</taxon>
        <taxon>Batrachochytrium</taxon>
    </lineage>
</organism>
<protein>
    <recommendedName>
        <fullName evidence="8">Mitochondrial import inner membrane translocase subunit Tim21</fullName>
    </recommendedName>
</protein>
<keyword evidence="8" id="KW-0653">Protein transport</keyword>
<comment type="function">
    <text evidence="8">Essential component of the TIM23 complex, a complex that mediates the translocation of transit peptide-containing proteins across the mitochondrial inner membrane.</text>
</comment>
<dbReference type="VEuPathDB" id="FungiDB:BDEG_24611"/>
<dbReference type="Proteomes" id="UP000077115">
    <property type="component" value="Unassembled WGS sequence"/>
</dbReference>
<dbReference type="GO" id="GO:0005744">
    <property type="term" value="C:TIM23 mitochondrial import inner membrane translocase complex"/>
    <property type="evidence" value="ECO:0007669"/>
    <property type="project" value="UniProtKB-UniRule"/>
</dbReference>
<dbReference type="InterPro" id="IPR013261">
    <property type="entry name" value="Tim21"/>
</dbReference>
<comment type="subcellular location">
    <subcellularLocation>
        <location evidence="8">Mitochondrion inner membrane</location>
        <topology evidence="8">Single-pass membrane protein</topology>
    </subcellularLocation>
    <subcellularLocation>
        <location evidence="1">Mitochondrion membrane</location>
        <topology evidence="1">Single-pass membrane protein</topology>
    </subcellularLocation>
</comment>
<feature type="transmembrane region" description="Helical" evidence="8">
    <location>
        <begin position="88"/>
        <end position="106"/>
    </location>
</feature>
<evidence type="ECO:0000256" key="2">
    <source>
        <dbReference type="ARBA" id="ARBA00010867"/>
    </source>
</evidence>
<dbReference type="Pfam" id="PF08294">
    <property type="entry name" value="TIM21"/>
    <property type="match status" value="1"/>
</dbReference>
<dbReference type="EMBL" id="DS022305">
    <property type="protein sequence ID" value="OAJ40929.1"/>
    <property type="molecule type" value="Genomic_DNA"/>
</dbReference>
<evidence type="ECO:0000256" key="6">
    <source>
        <dbReference type="ARBA" id="ARBA00023128"/>
    </source>
</evidence>
<evidence type="ECO:0000313" key="10">
    <source>
        <dbReference type="Proteomes" id="UP000077115"/>
    </source>
</evidence>
<evidence type="ECO:0000256" key="3">
    <source>
        <dbReference type="ARBA" id="ARBA00022692"/>
    </source>
</evidence>
<keyword evidence="8" id="KW-0811">Translocation</keyword>
<keyword evidence="5 8" id="KW-1133">Transmembrane helix</keyword>
<dbReference type="STRING" id="403673.A0A177WLE2"/>
<keyword evidence="6 8" id="KW-0496">Mitochondrion</keyword>
<dbReference type="PANTHER" id="PTHR13032:SF6">
    <property type="entry name" value="MITOCHONDRIAL IMPORT INNER MEMBRANE TRANSLOCASE SUBUNIT TIM21"/>
    <property type="match status" value="1"/>
</dbReference>
<evidence type="ECO:0000256" key="4">
    <source>
        <dbReference type="ARBA" id="ARBA00022946"/>
    </source>
</evidence>
<evidence type="ECO:0000256" key="7">
    <source>
        <dbReference type="ARBA" id="ARBA00023136"/>
    </source>
</evidence>
<evidence type="ECO:0000256" key="5">
    <source>
        <dbReference type="ARBA" id="ARBA00022989"/>
    </source>
</evidence>
<comment type="similarity">
    <text evidence="2 8">Belongs to the TIM21 family.</text>
</comment>
<comment type="subunit">
    <text evidence="8">Component of the TIM23 complex.</text>
</comment>
<reference evidence="9 10" key="2">
    <citation type="submission" date="2016-05" db="EMBL/GenBank/DDBJ databases">
        <title>Lineage-specific infection strategies underlie the spectrum of fungal disease in amphibians.</title>
        <authorList>
            <person name="Cuomo C.A."/>
            <person name="Farrer R.A."/>
            <person name="James T."/>
            <person name="Longcore J."/>
            <person name="Birren B."/>
        </authorList>
    </citation>
    <scope>NUCLEOTIDE SEQUENCE [LARGE SCALE GENOMIC DNA]</scope>
    <source>
        <strain evidence="9 10">JEL423</strain>
    </source>
</reference>
<dbReference type="GO" id="GO:0030150">
    <property type="term" value="P:protein import into mitochondrial matrix"/>
    <property type="evidence" value="ECO:0007669"/>
    <property type="project" value="UniProtKB-UniRule"/>
</dbReference>
<keyword evidence="3 8" id="KW-0812">Transmembrane</keyword>